<evidence type="ECO:0000256" key="2">
    <source>
        <dbReference type="ARBA" id="ARBA00006275"/>
    </source>
</evidence>
<keyword evidence="3" id="KW-0732">Signal</keyword>
<dbReference type="SUPFAM" id="SSF48452">
    <property type="entry name" value="TPR-like"/>
    <property type="match status" value="1"/>
</dbReference>
<dbReference type="PROSITE" id="PS51257">
    <property type="entry name" value="PROKAR_LIPOPROTEIN"/>
    <property type="match status" value="1"/>
</dbReference>
<evidence type="ECO:0000259" key="7">
    <source>
        <dbReference type="Pfam" id="PF14322"/>
    </source>
</evidence>
<dbReference type="GO" id="GO:0009279">
    <property type="term" value="C:cell outer membrane"/>
    <property type="evidence" value="ECO:0007669"/>
    <property type="project" value="UniProtKB-SubCell"/>
</dbReference>
<reference evidence="8 9" key="1">
    <citation type="journal article" date="2019" name="Nat. Med.">
        <title>A library of human gut bacterial isolates paired with longitudinal multiomics data enables mechanistic microbiome research.</title>
        <authorList>
            <person name="Poyet M."/>
            <person name="Groussin M."/>
            <person name="Gibbons S.M."/>
            <person name="Avila-Pacheco J."/>
            <person name="Jiang X."/>
            <person name="Kearney S.M."/>
            <person name="Perrotta A.R."/>
            <person name="Berdy B."/>
            <person name="Zhao S."/>
            <person name="Lieberman T.D."/>
            <person name="Swanson P.K."/>
            <person name="Smith M."/>
            <person name="Roesemann S."/>
            <person name="Alexander J.E."/>
            <person name="Rich S.A."/>
            <person name="Livny J."/>
            <person name="Vlamakis H."/>
            <person name="Clish C."/>
            <person name="Bullock K."/>
            <person name="Deik A."/>
            <person name="Scott J."/>
            <person name="Pierce K.A."/>
            <person name="Xavier R.J."/>
            <person name="Alm E.J."/>
        </authorList>
    </citation>
    <scope>NUCLEOTIDE SEQUENCE [LARGE SCALE GENOMIC DNA]</scope>
    <source>
        <strain evidence="8 9">BIOML-A10</strain>
    </source>
</reference>
<proteinExistence type="inferred from homology"/>
<feature type="domain" description="SusD-like N-terminal" evidence="7">
    <location>
        <begin position="104"/>
        <end position="230"/>
    </location>
</feature>
<dbReference type="EMBL" id="VWMK01000010">
    <property type="protein sequence ID" value="KAA3765115.1"/>
    <property type="molecule type" value="Genomic_DNA"/>
</dbReference>
<evidence type="ECO:0000313" key="9">
    <source>
        <dbReference type="Proteomes" id="UP000422221"/>
    </source>
</evidence>
<evidence type="ECO:0000313" key="8">
    <source>
        <dbReference type="EMBL" id="KAA3765115.1"/>
    </source>
</evidence>
<gene>
    <name evidence="8" type="ORF">F3F73_11075</name>
</gene>
<evidence type="ECO:0000256" key="3">
    <source>
        <dbReference type="ARBA" id="ARBA00022729"/>
    </source>
</evidence>
<evidence type="ECO:0000256" key="5">
    <source>
        <dbReference type="ARBA" id="ARBA00023237"/>
    </source>
</evidence>
<dbReference type="InterPro" id="IPR012944">
    <property type="entry name" value="SusD_RagB_dom"/>
</dbReference>
<comment type="caution">
    <text evidence="8">The sequence shown here is derived from an EMBL/GenBank/DDBJ whole genome shotgun (WGS) entry which is preliminary data.</text>
</comment>
<comment type="similarity">
    <text evidence="2">Belongs to the SusD family.</text>
</comment>
<comment type="subcellular location">
    <subcellularLocation>
        <location evidence="1">Cell outer membrane</location>
    </subcellularLocation>
</comment>
<evidence type="ECO:0000256" key="1">
    <source>
        <dbReference type="ARBA" id="ARBA00004442"/>
    </source>
</evidence>
<dbReference type="Pfam" id="PF07980">
    <property type="entry name" value="SusD_RagB"/>
    <property type="match status" value="1"/>
</dbReference>
<sequence>MKAIMKKIMIFITAGIIAFFSSCTDFMDIESRTSITDEAVWSSKSATGLYVNETYNKTLDGPLYCMTKGIRDWYSFDHAWTDDMGISGFISLSEFSFTAATLPEPFKSRWDALYENIRRTNLGLEKIKVSEVLTEAEKERFMGDMYFLRAINYLELWRFWGGVPLIKKTLNKDVDDIYYSRSSSKETLEFIIEDLKEAANRLPKRSELPAEEYGRATKGAAIGFQAVAYLHAAGVIDAKYYEDAANTADILITGELKGEYRLFRENDGDPNEKSTTKKLSKKAENFANLFLEEYEGNEEVIFDVQYKNPDRHQQGYQTIAAPGYPGIGSDYGWGCSNPSQMLVDAFEMQNGTPFDWNNPEQAAHPYENRDARFYASILYDGVVWKDSTLSFSVNRYIWDENDRRKWKNITDNLPNGMYCSKVESTKTGYFIRKHQNETVSCGTKNRYMNMDGEGGNLIVLRYAEILLTYAEAKNEVSGPDQSIYDAINAVRRRAGQPEISGLGQEDMRKQIRNERRVELAFENKRYFDIMRWKIGDKSLTGPFYKMEITYQEPPEKVPTSVSTPLYNPRAIYFERIFDTQKNYLLPIPQHAINRNPKLVGHQNPGW</sequence>
<dbReference type="InterPro" id="IPR033985">
    <property type="entry name" value="SusD-like_N"/>
</dbReference>
<keyword evidence="4" id="KW-0472">Membrane</keyword>
<evidence type="ECO:0000256" key="4">
    <source>
        <dbReference type="ARBA" id="ARBA00023136"/>
    </source>
</evidence>
<protein>
    <submittedName>
        <fullName evidence="8">RagB/SusD family nutrient uptake outer membrane protein</fullName>
    </submittedName>
</protein>
<accession>A0A7J4XII1</accession>
<keyword evidence="5" id="KW-0998">Cell outer membrane</keyword>
<organism evidence="8 9">
    <name type="scientific">Bacteroides salyersiae</name>
    <dbReference type="NCBI Taxonomy" id="291644"/>
    <lineage>
        <taxon>Bacteria</taxon>
        <taxon>Pseudomonadati</taxon>
        <taxon>Bacteroidota</taxon>
        <taxon>Bacteroidia</taxon>
        <taxon>Bacteroidales</taxon>
        <taxon>Bacteroidaceae</taxon>
        <taxon>Bacteroides</taxon>
    </lineage>
</organism>
<evidence type="ECO:0000259" key="6">
    <source>
        <dbReference type="Pfam" id="PF07980"/>
    </source>
</evidence>
<dbReference type="Pfam" id="PF14322">
    <property type="entry name" value="SusD-like_3"/>
    <property type="match status" value="1"/>
</dbReference>
<dbReference type="AlphaFoldDB" id="A0A7J4XII1"/>
<dbReference type="Proteomes" id="UP000422221">
    <property type="component" value="Unassembled WGS sequence"/>
</dbReference>
<feature type="domain" description="RagB/SusD" evidence="6">
    <location>
        <begin position="299"/>
        <end position="606"/>
    </location>
</feature>
<dbReference type="Gene3D" id="1.25.40.390">
    <property type="match status" value="1"/>
</dbReference>
<name>A0A7J4XII1_9BACE</name>
<dbReference type="InterPro" id="IPR011990">
    <property type="entry name" value="TPR-like_helical_dom_sf"/>
</dbReference>